<evidence type="ECO:0000313" key="10">
    <source>
        <dbReference type="EMBL" id="GHH26760.1"/>
    </source>
</evidence>
<evidence type="ECO:0000256" key="1">
    <source>
        <dbReference type="ARBA" id="ARBA00004651"/>
    </source>
</evidence>
<evidence type="ECO:0000256" key="5">
    <source>
        <dbReference type="ARBA" id="ARBA00022692"/>
    </source>
</evidence>
<evidence type="ECO:0000256" key="7">
    <source>
        <dbReference type="ARBA" id="ARBA00023136"/>
    </source>
</evidence>
<keyword evidence="3" id="KW-0813">Transport</keyword>
<keyword evidence="5 9" id="KW-0812">Transmembrane</keyword>
<comment type="similarity">
    <text evidence="2">Belongs to the autoinducer-2 exporter (AI-2E) (TC 2.A.86) family.</text>
</comment>
<evidence type="ECO:0000256" key="2">
    <source>
        <dbReference type="ARBA" id="ARBA00009773"/>
    </source>
</evidence>
<evidence type="ECO:0000256" key="6">
    <source>
        <dbReference type="ARBA" id="ARBA00022989"/>
    </source>
</evidence>
<gene>
    <name evidence="10" type="ORF">GCM10008023_41760</name>
</gene>
<feature type="transmembrane region" description="Helical" evidence="9">
    <location>
        <begin position="72"/>
        <end position="92"/>
    </location>
</feature>
<proteinExistence type="inferred from homology"/>
<name>A0ABQ3LVD6_9SPHN</name>
<comment type="subcellular location">
    <subcellularLocation>
        <location evidence="1">Cell membrane</location>
        <topology evidence="1">Multi-pass membrane protein</topology>
    </subcellularLocation>
</comment>
<dbReference type="PANTHER" id="PTHR21716">
    <property type="entry name" value="TRANSMEMBRANE PROTEIN"/>
    <property type="match status" value="1"/>
</dbReference>
<feature type="transmembrane region" description="Helical" evidence="9">
    <location>
        <begin position="18"/>
        <end position="35"/>
    </location>
</feature>
<reference evidence="11" key="1">
    <citation type="journal article" date="2019" name="Int. J. Syst. Evol. Microbiol.">
        <title>The Global Catalogue of Microorganisms (GCM) 10K type strain sequencing project: providing services to taxonomists for standard genome sequencing and annotation.</title>
        <authorList>
            <consortium name="The Broad Institute Genomics Platform"/>
            <consortium name="The Broad Institute Genome Sequencing Center for Infectious Disease"/>
            <person name="Wu L."/>
            <person name="Ma J."/>
        </authorList>
    </citation>
    <scope>NUCLEOTIDE SEQUENCE [LARGE SCALE GENOMIC DNA]</scope>
    <source>
        <strain evidence="11">CGMCC 1.8957</strain>
    </source>
</reference>
<keyword evidence="6 9" id="KW-1133">Transmembrane helix</keyword>
<evidence type="ECO:0000256" key="3">
    <source>
        <dbReference type="ARBA" id="ARBA00022448"/>
    </source>
</evidence>
<dbReference type="Pfam" id="PF01594">
    <property type="entry name" value="AI-2E_transport"/>
    <property type="match status" value="1"/>
</dbReference>
<organism evidence="10 11">
    <name type="scientific">Sphingomonas glacialis</name>
    <dbReference type="NCBI Taxonomy" id="658225"/>
    <lineage>
        <taxon>Bacteria</taxon>
        <taxon>Pseudomonadati</taxon>
        <taxon>Pseudomonadota</taxon>
        <taxon>Alphaproteobacteria</taxon>
        <taxon>Sphingomonadales</taxon>
        <taxon>Sphingomonadaceae</taxon>
        <taxon>Sphingomonas</taxon>
    </lineage>
</organism>
<keyword evidence="4" id="KW-1003">Cell membrane</keyword>
<dbReference type="InterPro" id="IPR002549">
    <property type="entry name" value="AI-2E-like"/>
</dbReference>
<accession>A0ABQ3LVD6</accession>
<evidence type="ECO:0000313" key="11">
    <source>
        <dbReference type="Proteomes" id="UP000652430"/>
    </source>
</evidence>
<feature type="compositionally biased region" description="Polar residues" evidence="8">
    <location>
        <begin position="148"/>
        <end position="157"/>
    </location>
</feature>
<feature type="transmembrane region" description="Helical" evidence="9">
    <location>
        <begin position="177"/>
        <end position="200"/>
    </location>
</feature>
<evidence type="ECO:0000256" key="4">
    <source>
        <dbReference type="ARBA" id="ARBA00022475"/>
    </source>
</evidence>
<feature type="region of interest" description="Disordered" evidence="8">
    <location>
        <begin position="130"/>
        <end position="159"/>
    </location>
</feature>
<evidence type="ECO:0000256" key="8">
    <source>
        <dbReference type="SAM" id="MobiDB-lite"/>
    </source>
</evidence>
<dbReference type="Proteomes" id="UP000652430">
    <property type="component" value="Unassembled WGS sequence"/>
</dbReference>
<feature type="transmembrane region" description="Helical" evidence="9">
    <location>
        <begin position="339"/>
        <end position="364"/>
    </location>
</feature>
<evidence type="ECO:0000256" key="9">
    <source>
        <dbReference type="SAM" id="Phobius"/>
    </source>
</evidence>
<feature type="transmembrane region" description="Helical" evidence="9">
    <location>
        <begin position="301"/>
        <end position="319"/>
    </location>
</feature>
<feature type="transmembrane region" description="Helical" evidence="9">
    <location>
        <begin position="274"/>
        <end position="294"/>
    </location>
</feature>
<keyword evidence="7 9" id="KW-0472">Membrane</keyword>
<sequence length="635" mass="67373">MREPVATGRSLRWRNQNALGATAPWIIATITTTGLYFGRSILLPIILAVLLSFLLAPIVSGFRRLRVPKAPAVLFAVAMALGGIGVTGTIIVSQAATLSKDAPAYAERITAKAAGLRVAIRQRFGAILQSDGGSGQRKTRSARAAGLQATSRPTSSGVVPVEIRPAPETALEEVQSYVIPALEPIETILIVLIVTIFILFQREDLRDRLIRLMGTADLHRTTVALDEGASRLSRYFLSQSVVNLGFGLVVWAGLFLIGVPSPGLWGALAGLARFVPYVGVVVGLAGPLALAAAVDPGWTMVFYVLLLFIVVEPVVGYVLEPLLYGHSTGLSPVSVVLAALFWTWIWGPVGLVLAMPVTLMLVVLGRHIPAFEIFDVLLGDRPALSPAEIFYQRILAGNVEAAIEQGESCLETMSMVQYYDEVVLGGMRLAAAAFDRGAVDRSALEGVRDTVYDLLAALHDYRETNTLETDLGSSSALSYGPPRAGEPQTGRSVLCVAGRGALDPAVTRLAAQLLHIAGCDVEEQSRLPGRFDGGVHFAIGDADVVCMLGLFDDRSYRRMEPLLGSLAAKTSDTVILIGVARVVDQTSTASDNRLVPSLGELSRAVSDLGQTASPAPHGEAVSGTDLTLVTARGDP</sequence>
<feature type="transmembrane region" description="Helical" evidence="9">
    <location>
        <begin position="41"/>
        <end position="60"/>
    </location>
</feature>
<keyword evidence="11" id="KW-1185">Reference proteome</keyword>
<comment type="caution">
    <text evidence="10">The sequence shown here is derived from an EMBL/GenBank/DDBJ whole genome shotgun (WGS) entry which is preliminary data.</text>
</comment>
<protein>
    <submittedName>
        <fullName evidence="10">ABC transporter permease</fullName>
    </submittedName>
</protein>
<dbReference type="EMBL" id="BNAQ01000018">
    <property type="protein sequence ID" value="GHH26760.1"/>
    <property type="molecule type" value="Genomic_DNA"/>
</dbReference>
<feature type="transmembrane region" description="Helical" evidence="9">
    <location>
        <begin position="241"/>
        <end position="262"/>
    </location>
</feature>
<dbReference type="PANTHER" id="PTHR21716:SF53">
    <property type="entry name" value="PERMEASE PERM-RELATED"/>
    <property type="match status" value="1"/>
</dbReference>